<dbReference type="EMBL" id="JSZA02000373">
    <property type="protein sequence ID" value="KHD08382.1"/>
    <property type="molecule type" value="Genomic_DNA"/>
</dbReference>
<sequence>MTAYYESGLRLNLPKGEHFRFQDCEVYKHLCGQKLKEMDFGWWQKEQNRLWLIEIKDYAHLTTEERLPNHLLENLVDKATDSLLMLASCWAKTGKGREFSAHYQSNNFQNIQNN</sequence>
<dbReference type="AlphaFoldDB" id="A0A0A6PDK0"/>
<evidence type="ECO:0000313" key="1">
    <source>
        <dbReference type="EMBL" id="KHD08382.1"/>
    </source>
</evidence>
<organism evidence="1 2">
    <name type="scientific">Candidatus Thiomargarita nelsonii</name>
    <dbReference type="NCBI Taxonomy" id="1003181"/>
    <lineage>
        <taxon>Bacteria</taxon>
        <taxon>Pseudomonadati</taxon>
        <taxon>Pseudomonadota</taxon>
        <taxon>Gammaproteobacteria</taxon>
        <taxon>Thiotrichales</taxon>
        <taxon>Thiotrichaceae</taxon>
        <taxon>Thiomargarita</taxon>
    </lineage>
</organism>
<dbReference type="Proteomes" id="UP000030428">
    <property type="component" value="Unassembled WGS sequence"/>
</dbReference>
<proteinExistence type="predicted"/>
<evidence type="ECO:0000313" key="2">
    <source>
        <dbReference type="Proteomes" id="UP000030428"/>
    </source>
</evidence>
<protein>
    <submittedName>
        <fullName evidence="1">Uncharacterized protein</fullName>
    </submittedName>
</protein>
<name>A0A0A6PDK0_9GAMM</name>
<comment type="caution">
    <text evidence="1">The sequence shown here is derived from an EMBL/GenBank/DDBJ whole genome shotgun (WGS) entry which is preliminary data.</text>
</comment>
<gene>
    <name evidence="1" type="ORF">PN36_33850</name>
</gene>
<keyword evidence="2" id="KW-1185">Reference proteome</keyword>
<reference evidence="1 2" key="1">
    <citation type="journal article" date="2016" name="Front. Microbiol.">
        <title>Single-Cell (Meta-)Genomics of a Dimorphic Candidatus Thiomargarita nelsonii Reveals Genomic Plasticity.</title>
        <authorList>
            <person name="Flood B.E."/>
            <person name="Fliss P."/>
            <person name="Jones D.S."/>
            <person name="Dick G.J."/>
            <person name="Jain S."/>
            <person name="Kaster A.K."/>
            <person name="Winkel M."/>
            <person name="Mussmann M."/>
            <person name="Bailey J."/>
        </authorList>
    </citation>
    <scope>NUCLEOTIDE SEQUENCE [LARGE SCALE GENOMIC DNA]</scope>
    <source>
        <strain evidence="1">Hydrate Ridge</strain>
    </source>
</reference>
<accession>A0A0A6PDK0</accession>